<dbReference type="InterPro" id="IPR058792">
    <property type="entry name" value="Beta-barrel_RND_2"/>
</dbReference>
<proteinExistence type="inferred from homology"/>
<protein>
    <submittedName>
        <fullName evidence="7">Efflux RND transporter periplasmic adaptor subunit</fullName>
    </submittedName>
</protein>
<feature type="region of interest" description="Disordered" evidence="3">
    <location>
        <begin position="334"/>
        <end position="354"/>
    </location>
</feature>
<evidence type="ECO:0000313" key="8">
    <source>
        <dbReference type="Proteomes" id="UP000720344"/>
    </source>
</evidence>
<feature type="compositionally biased region" description="Polar residues" evidence="3">
    <location>
        <begin position="335"/>
        <end position="346"/>
    </location>
</feature>
<evidence type="ECO:0000256" key="4">
    <source>
        <dbReference type="SAM" id="SignalP"/>
    </source>
</evidence>
<dbReference type="NCBIfam" id="TIGR01730">
    <property type="entry name" value="RND_mfp"/>
    <property type="match status" value="1"/>
</dbReference>
<dbReference type="InterPro" id="IPR051909">
    <property type="entry name" value="MFP_Cation_Efflux"/>
</dbReference>
<dbReference type="Gene3D" id="2.40.420.20">
    <property type="match status" value="1"/>
</dbReference>
<evidence type="ECO:0000259" key="6">
    <source>
        <dbReference type="Pfam" id="PF25973"/>
    </source>
</evidence>
<organism evidence="7 8">
    <name type="scientific">Rhodocyclus gracilis</name>
    <dbReference type="NCBI Taxonomy" id="2929842"/>
    <lineage>
        <taxon>Bacteria</taxon>
        <taxon>Pseudomonadati</taxon>
        <taxon>Pseudomonadota</taxon>
        <taxon>Betaproteobacteria</taxon>
        <taxon>Rhodocyclales</taxon>
        <taxon>Rhodocyclaceae</taxon>
        <taxon>Rhodocyclus</taxon>
    </lineage>
</organism>
<keyword evidence="2" id="KW-0813">Transport</keyword>
<dbReference type="EMBL" id="JAATWB010000001">
    <property type="protein sequence ID" value="NJA87785.1"/>
    <property type="molecule type" value="Genomic_DNA"/>
</dbReference>
<feature type="domain" description="CzcB-like barrel-sandwich hybrid" evidence="6">
    <location>
        <begin position="74"/>
        <end position="224"/>
    </location>
</feature>
<dbReference type="Pfam" id="PF25973">
    <property type="entry name" value="BSH_CzcB"/>
    <property type="match status" value="1"/>
</dbReference>
<evidence type="ECO:0000313" key="7">
    <source>
        <dbReference type="EMBL" id="NJA87785.1"/>
    </source>
</evidence>
<dbReference type="PANTHER" id="PTHR30097">
    <property type="entry name" value="CATION EFFLUX SYSTEM PROTEIN CUSB"/>
    <property type="match status" value="1"/>
</dbReference>
<accession>A0ABX0WEH7</accession>
<reference evidence="8" key="1">
    <citation type="submission" date="2020-03" db="EMBL/GenBank/DDBJ databases">
        <title>Whole-genome sequence of the purple nonsulfur bacterium Rhodocyclus tenuis DSM112.</title>
        <authorList>
            <person name="Kyndt J.A."/>
            <person name="Meyer T.E."/>
        </authorList>
    </citation>
    <scope>NUCLEOTIDE SEQUENCE [LARGE SCALE GENOMIC DNA]</scope>
    <source>
        <strain evidence="8">DSM 112</strain>
    </source>
</reference>
<dbReference type="PROSITE" id="PS51257">
    <property type="entry name" value="PROKAR_LIPOPROTEIN"/>
    <property type="match status" value="1"/>
</dbReference>
<dbReference type="Gene3D" id="2.40.30.170">
    <property type="match status" value="1"/>
</dbReference>
<dbReference type="Pfam" id="PF25954">
    <property type="entry name" value="Beta-barrel_RND_2"/>
    <property type="match status" value="1"/>
</dbReference>
<dbReference type="Proteomes" id="UP000720344">
    <property type="component" value="Unassembled WGS sequence"/>
</dbReference>
<dbReference type="SUPFAM" id="SSF111369">
    <property type="entry name" value="HlyD-like secretion proteins"/>
    <property type="match status" value="1"/>
</dbReference>
<feature type="signal peptide" evidence="4">
    <location>
        <begin position="1"/>
        <end position="17"/>
    </location>
</feature>
<name>A0ABX0WEH7_9RHOO</name>
<keyword evidence="4" id="KW-0732">Signal</keyword>
<comment type="similarity">
    <text evidence="1">Belongs to the membrane fusion protein (MFP) (TC 8.A.1) family.</text>
</comment>
<evidence type="ECO:0000256" key="2">
    <source>
        <dbReference type="ARBA" id="ARBA00022448"/>
    </source>
</evidence>
<dbReference type="InterPro" id="IPR058647">
    <property type="entry name" value="BSH_CzcB-like"/>
</dbReference>
<dbReference type="InterPro" id="IPR006143">
    <property type="entry name" value="RND_pump_MFP"/>
</dbReference>
<feature type="chain" id="PRO_5045775015" evidence="4">
    <location>
        <begin position="18"/>
        <end position="409"/>
    </location>
</feature>
<sequence length="409" mass="43054">MYPTKLPLLLLSLTLLAACGKEEPKVVAQAPADPMLVIAPAALLPQLKIGEVVTAPVTENVRVAGKIDFDEQRLARIGATVTGRVSELIAVPGQSVRAGEPLAMLNSTELGAAQLAYLKARAQADLASSAAERARSLYQGDVIGSAELQRRESEQSIAAAERRAASDQLRVLGLPAAAIRRLDAEGAINSLSPVVSSLAGVVVDRRVTQGQVVGPTDTLFTVADLSRVWAVAQVPEEQASKVKPGQSVSIEVAALDGEQITGRLIHVGETVNPETRTVLVRTELDNREHRLKPSMLATMLIAGKAVERPVVPAAAVVRENDADHVFVVVGDAPAQNKSADSATPTAKSADGSAAEAPVLNQFRLTRVELGPESGGQRAVLSGVKPGERIVVDGAFHLNNERKRKELEGS</sequence>
<comment type="caution">
    <text evidence="7">The sequence shown here is derived from an EMBL/GenBank/DDBJ whole genome shotgun (WGS) entry which is preliminary data.</text>
</comment>
<dbReference type="RefSeq" id="WP_167680588.1">
    <property type="nucleotide sequence ID" value="NZ_JAATWB010000001.1"/>
</dbReference>
<evidence type="ECO:0000256" key="1">
    <source>
        <dbReference type="ARBA" id="ARBA00009477"/>
    </source>
</evidence>
<evidence type="ECO:0000259" key="5">
    <source>
        <dbReference type="Pfam" id="PF25954"/>
    </source>
</evidence>
<feature type="domain" description="CusB-like beta-barrel" evidence="5">
    <location>
        <begin position="227"/>
        <end position="303"/>
    </location>
</feature>
<evidence type="ECO:0000256" key="3">
    <source>
        <dbReference type="SAM" id="MobiDB-lite"/>
    </source>
</evidence>
<gene>
    <name evidence="7" type="ORF">HCX48_00900</name>
</gene>
<dbReference type="Gene3D" id="2.40.50.100">
    <property type="match status" value="1"/>
</dbReference>
<keyword evidence="8" id="KW-1185">Reference proteome</keyword>